<protein>
    <submittedName>
        <fullName evidence="1">Uncharacterized protein</fullName>
    </submittedName>
</protein>
<gene>
    <name evidence="1" type="ORF">CVT26_005269</name>
</gene>
<keyword evidence="2" id="KW-1185">Reference proteome</keyword>
<evidence type="ECO:0000313" key="1">
    <source>
        <dbReference type="EMBL" id="PPR07069.1"/>
    </source>
</evidence>
<dbReference type="EMBL" id="NHYE01000194">
    <property type="protein sequence ID" value="PPR07069.1"/>
    <property type="molecule type" value="Genomic_DNA"/>
</dbReference>
<sequence>MGGGGEEMYTVNQQQFPVLGSLPSRVLSPPPSLNFVGILELYDTRMVTIVPRPSASTSTLHQQALKHS</sequence>
<evidence type="ECO:0000313" key="2">
    <source>
        <dbReference type="Proteomes" id="UP000284706"/>
    </source>
</evidence>
<dbReference type="Proteomes" id="UP000284706">
    <property type="component" value="Unassembled WGS sequence"/>
</dbReference>
<dbReference type="InParanoid" id="A0A409YVR7"/>
<accession>A0A409YVR7</accession>
<comment type="caution">
    <text evidence="1">The sequence shown here is derived from an EMBL/GenBank/DDBJ whole genome shotgun (WGS) entry which is preliminary data.</text>
</comment>
<organism evidence="1 2">
    <name type="scientific">Gymnopilus dilepis</name>
    <dbReference type="NCBI Taxonomy" id="231916"/>
    <lineage>
        <taxon>Eukaryota</taxon>
        <taxon>Fungi</taxon>
        <taxon>Dikarya</taxon>
        <taxon>Basidiomycota</taxon>
        <taxon>Agaricomycotina</taxon>
        <taxon>Agaricomycetes</taxon>
        <taxon>Agaricomycetidae</taxon>
        <taxon>Agaricales</taxon>
        <taxon>Agaricineae</taxon>
        <taxon>Hymenogastraceae</taxon>
        <taxon>Gymnopilus</taxon>
    </lineage>
</organism>
<name>A0A409YVR7_9AGAR</name>
<reference evidence="1 2" key="1">
    <citation type="journal article" date="2018" name="Evol. Lett.">
        <title>Horizontal gene cluster transfer increased hallucinogenic mushroom diversity.</title>
        <authorList>
            <person name="Reynolds H.T."/>
            <person name="Vijayakumar V."/>
            <person name="Gluck-Thaler E."/>
            <person name="Korotkin H.B."/>
            <person name="Matheny P.B."/>
            <person name="Slot J.C."/>
        </authorList>
    </citation>
    <scope>NUCLEOTIDE SEQUENCE [LARGE SCALE GENOMIC DNA]</scope>
    <source>
        <strain evidence="1 2">SRW20</strain>
    </source>
</reference>
<dbReference type="AlphaFoldDB" id="A0A409YVR7"/>
<proteinExistence type="predicted"/>